<keyword evidence="2" id="KW-1185">Reference proteome</keyword>
<proteinExistence type="predicted"/>
<dbReference type="AlphaFoldDB" id="A0A7G5IJL6"/>
<dbReference type="Proteomes" id="UP000515292">
    <property type="component" value="Chromosome"/>
</dbReference>
<reference evidence="1 2" key="1">
    <citation type="submission" date="2020-07" db="EMBL/GenBank/DDBJ databases">
        <title>Complete genome sequence for Sandaracinobacter sp. M6.</title>
        <authorList>
            <person name="Tang Y."/>
            <person name="Liu Q."/>
            <person name="Guo Z."/>
            <person name="Lei P."/>
            <person name="Huang B."/>
        </authorList>
    </citation>
    <scope>NUCLEOTIDE SEQUENCE [LARGE SCALE GENOMIC DNA]</scope>
    <source>
        <strain evidence="1 2">M6</strain>
    </source>
</reference>
<evidence type="ECO:0000313" key="1">
    <source>
        <dbReference type="EMBL" id="QMW23558.1"/>
    </source>
</evidence>
<dbReference type="RefSeq" id="WP_182297381.1">
    <property type="nucleotide sequence ID" value="NZ_CP059851.1"/>
</dbReference>
<evidence type="ECO:0000313" key="2">
    <source>
        <dbReference type="Proteomes" id="UP000515292"/>
    </source>
</evidence>
<accession>A0A7G5IJL6</accession>
<sequence length="99" mass="11079">MRPMVERACDRWDYFCKTLPFRDDVDLGARITSFCVPAFEGMRTQVKELRNAPDEILLMIVLAGIRRSKSHTIDEIVAAVTPPGGDANAIRTAIEAMPE</sequence>
<organism evidence="1 2">
    <name type="scientific">Sandaracinobacteroides saxicola</name>
    <dbReference type="NCBI Taxonomy" id="2759707"/>
    <lineage>
        <taxon>Bacteria</taxon>
        <taxon>Pseudomonadati</taxon>
        <taxon>Pseudomonadota</taxon>
        <taxon>Alphaproteobacteria</taxon>
        <taxon>Sphingomonadales</taxon>
        <taxon>Sphingosinicellaceae</taxon>
        <taxon>Sandaracinobacteroides</taxon>
    </lineage>
</organism>
<gene>
    <name evidence="1" type="ORF">H3309_03400</name>
</gene>
<protein>
    <submittedName>
        <fullName evidence="1">Uncharacterized protein</fullName>
    </submittedName>
</protein>
<dbReference type="KEGG" id="sand:H3309_03400"/>
<dbReference type="EMBL" id="CP059851">
    <property type="protein sequence ID" value="QMW23558.1"/>
    <property type="molecule type" value="Genomic_DNA"/>
</dbReference>
<name>A0A7G5IJL6_9SPHN</name>